<keyword evidence="5" id="KW-1185">Reference proteome</keyword>
<dbReference type="InterPro" id="IPR008397">
    <property type="entry name" value="Alginate_lyase_dom"/>
</dbReference>
<dbReference type="InterPro" id="IPR008929">
    <property type="entry name" value="Chondroitin_lyas"/>
</dbReference>
<dbReference type="GO" id="GO:0016829">
    <property type="term" value="F:lyase activity"/>
    <property type="evidence" value="ECO:0007669"/>
    <property type="project" value="UniProtKB-KW"/>
</dbReference>
<sequence length="389" mass="44118">MVLKSEIILAGKIMKRNWLLFFCLLLSKMISAQQVGDKFIHPGILHTGGALEAIKQAVTEKREPWLSAYLLFRQDTRASYAYSVNGPYELVSRTGSKPGESNLYKKEFEDDCLAAYYNALQWILTDDRRHADKAIEILEGYSQTLKGVINRDKELMASLCGHILVNAAELIRYSDAGWNQNQVAAFELMVRQVLYPVIAEFATFANGNWDAACIKAMMTFGVFLDDRQMFGRAVEYFHNGEGNGRLTHYVINETGQCQESGRDQAHTQFGLGCLAEACEIGYNQGLDLYSASENRLLAGFEYTAKYNLGFDVPFSSWLDRTGKYYHTEIAQHDRDKFRGVFEIVLNHYEKRAKLNPFYTRKVVGIIAPEGEPWTADHPGYGTLLFRSPN</sequence>
<dbReference type="AlphaFoldDB" id="A0A4Q6XEM2"/>
<dbReference type="EMBL" id="SGIT01000007">
    <property type="protein sequence ID" value="RZF57451.1"/>
    <property type="molecule type" value="Genomic_DNA"/>
</dbReference>
<evidence type="ECO:0000313" key="5">
    <source>
        <dbReference type="Proteomes" id="UP000292855"/>
    </source>
</evidence>
<dbReference type="OrthoDB" id="222550at2"/>
<comment type="caution">
    <text evidence="4">The sequence shown here is derived from an EMBL/GenBank/DDBJ whole genome shotgun (WGS) entry which is preliminary data.</text>
</comment>
<organism evidence="4 5">
    <name type="scientific">Sphingobacterium corticibacterium</name>
    <dbReference type="NCBI Taxonomy" id="2484746"/>
    <lineage>
        <taxon>Bacteria</taxon>
        <taxon>Pseudomonadati</taxon>
        <taxon>Bacteroidota</taxon>
        <taxon>Sphingobacteriia</taxon>
        <taxon>Sphingobacteriales</taxon>
        <taxon>Sphingobacteriaceae</taxon>
        <taxon>Sphingobacterium</taxon>
    </lineage>
</organism>
<keyword evidence="1" id="KW-0732">Signal</keyword>
<reference evidence="4 5" key="1">
    <citation type="submission" date="2019-02" db="EMBL/GenBank/DDBJ databases">
        <authorList>
            <person name="Li Y."/>
        </authorList>
    </citation>
    <scope>NUCLEOTIDE SEQUENCE [LARGE SCALE GENOMIC DNA]</scope>
    <source>
        <strain evidence="4 5">30C10-4-7</strain>
    </source>
</reference>
<dbReference type="Pfam" id="PF05426">
    <property type="entry name" value="Alginate_lyase"/>
    <property type="match status" value="1"/>
</dbReference>
<dbReference type="Proteomes" id="UP000292855">
    <property type="component" value="Unassembled WGS sequence"/>
</dbReference>
<protein>
    <recommendedName>
        <fullName evidence="3">Alginate lyase domain-containing protein</fullName>
    </recommendedName>
</protein>
<proteinExistence type="predicted"/>
<accession>A0A4Q6XEM2</accession>
<evidence type="ECO:0000313" key="4">
    <source>
        <dbReference type="EMBL" id="RZF57451.1"/>
    </source>
</evidence>
<dbReference type="SUPFAM" id="SSF48230">
    <property type="entry name" value="Chondroitin AC/alginate lyase"/>
    <property type="match status" value="1"/>
</dbReference>
<dbReference type="Gene3D" id="1.50.10.100">
    <property type="entry name" value="Chondroitin AC/alginate lyase"/>
    <property type="match status" value="1"/>
</dbReference>
<evidence type="ECO:0000256" key="1">
    <source>
        <dbReference type="ARBA" id="ARBA00022729"/>
    </source>
</evidence>
<feature type="domain" description="Alginate lyase" evidence="3">
    <location>
        <begin position="89"/>
        <end position="306"/>
    </location>
</feature>
<name>A0A4Q6XEM2_9SPHI</name>
<dbReference type="GO" id="GO:0042597">
    <property type="term" value="C:periplasmic space"/>
    <property type="evidence" value="ECO:0007669"/>
    <property type="project" value="InterPro"/>
</dbReference>
<gene>
    <name evidence="4" type="ORF">EWE74_20725</name>
</gene>
<evidence type="ECO:0000256" key="2">
    <source>
        <dbReference type="ARBA" id="ARBA00023239"/>
    </source>
</evidence>
<evidence type="ECO:0000259" key="3">
    <source>
        <dbReference type="Pfam" id="PF05426"/>
    </source>
</evidence>
<keyword evidence="2" id="KW-0456">Lyase</keyword>